<feature type="non-terminal residue" evidence="8">
    <location>
        <position position="363"/>
    </location>
</feature>
<dbReference type="InterPro" id="IPR011032">
    <property type="entry name" value="GroES-like_sf"/>
</dbReference>
<dbReference type="Pfam" id="PF08240">
    <property type="entry name" value="ADH_N"/>
    <property type="match status" value="1"/>
</dbReference>
<keyword evidence="9" id="KW-1185">Reference proteome</keyword>
<evidence type="ECO:0000256" key="1">
    <source>
        <dbReference type="ARBA" id="ARBA00001947"/>
    </source>
</evidence>
<dbReference type="Gene3D" id="3.40.50.720">
    <property type="entry name" value="NAD(P)-binding Rossmann-like Domain"/>
    <property type="match status" value="1"/>
</dbReference>
<evidence type="ECO:0000313" key="8">
    <source>
        <dbReference type="EMBL" id="CAH3022471.1"/>
    </source>
</evidence>
<dbReference type="InterPro" id="IPR036291">
    <property type="entry name" value="NAD(P)-bd_dom_sf"/>
</dbReference>
<dbReference type="Gene3D" id="3.90.180.10">
    <property type="entry name" value="Medium-chain alcohol dehydrogenases, catalytic domain"/>
    <property type="match status" value="1"/>
</dbReference>
<keyword evidence="3 6" id="KW-0862">Zinc</keyword>
<evidence type="ECO:0000256" key="4">
    <source>
        <dbReference type="ARBA" id="ARBA00023002"/>
    </source>
</evidence>
<evidence type="ECO:0000256" key="5">
    <source>
        <dbReference type="ARBA" id="ARBA00023027"/>
    </source>
</evidence>
<evidence type="ECO:0000313" key="9">
    <source>
        <dbReference type="Proteomes" id="UP001159427"/>
    </source>
</evidence>
<evidence type="ECO:0000256" key="2">
    <source>
        <dbReference type="ARBA" id="ARBA00022723"/>
    </source>
</evidence>
<protein>
    <recommendedName>
        <fullName evidence="7">Enoyl reductase (ER) domain-containing protein</fullName>
    </recommendedName>
</protein>
<dbReference type="SUPFAM" id="SSF50129">
    <property type="entry name" value="GroES-like"/>
    <property type="match status" value="1"/>
</dbReference>
<sequence>ISCRAAVTWEAAKPAVIETVEVAPPKASEVRIKMINTGVCHSDSTMASGNKGDFFPVVLGHEGSGVVESVGEGVTTVKPGDHVVLTWVLNCGECKLCQNPLTNLCSSFALDKAVLLDGTTRMTCKGKSIKQLTRLGTFSEYIVVPEILVVKIPQDVPLDKACLLGCCVTTGYGAAINTAKVKPGSSVAVWGLGGVGLSAVMGCKAAGAARIIGIDIKPDKFPLAKELGCTECMNPKDYDKPIQQVLTEMTEGGLDFTIECIGNIATMRAAFESSHVGWGTTVIVGVAQEQLSVNPDHLLMGKNIIGSLFGGMRCVASEIIPKLSQEYMAGKLSLEKLITHTMPLDKINEAFDVMFDGKRFVTK</sequence>
<evidence type="ECO:0000259" key="7">
    <source>
        <dbReference type="SMART" id="SM00829"/>
    </source>
</evidence>
<dbReference type="SMART" id="SM00829">
    <property type="entry name" value="PKS_ER"/>
    <property type="match status" value="1"/>
</dbReference>
<dbReference type="SUPFAM" id="SSF51735">
    <property type="entry name" value="NAD(P)-binding Rossmann-fold domains"/>
    <property type="match status" value="1"/>
</dbReference>
<dbReference type="InterPro" id="IPR013149">
    <property type="entry name" value="ADH-like_C"/>
</dbReference>
<comment type="similarity">
    <text evidence="6">Belongs to the zinc-containing alcohol dehydrogenase family.</text>
</comment>
<dbReference type="InterPro" id="IPR002328">
    <property type="entry name" value="ADH_Zn_CS"/>
</dbReference>
<keyword evidence="5" id="KW-0520">NAD</keyword>
<dbReference type="InterPro" id="IPR013154">
    <property type="entry name" value="ADH-like_N"/>
</dbReference>
<dbReference type="EMBL" id="CALNXI010000220">
    <property type="protein sequence ID" value="CAH3022471.1"/>
    <property type="molecule type" value="Genomic_DNA"/>
</dbReference>
<dbReference type="PANTHER" id="PTHR43880">
    <property type="entry name" value="ALCOHOL DEHYDROGENASE"/>
    <property type="match status" value="1"/>
</dbReference>
<comment type="cofactor">
    <cofactor evidence="1 6">
        <name>Zn(2+)</name>
        <dbReference type="ChEBI" id="CHEBI:29105"/>
    </cofactor>
</comment>
<reference evidence="8 9" key="1">
    <citation type="submission" date="2022-05" db="EMBL/GenBank/DDBJ databases">
        <authorList>
            <consortium name="Genoscope - CEA"/>
            <person name="William W."/>
        </authorList>
    </citation>
    <scope>NUCLEOTIDE SEQUENCE [LARGE SCALE GENOMIC DNA]</scope>
</reference>
<keyword evidence="4" id="KW-0560">Oxidoreductase</keyword>
<gene>
    <name evidence="8" type="ORF">PEVE_00015583</name>
</gene>
<dbReference type="PROSITE" id="PS00059">
    <property type="entry name" value="ADH_ZINC"/>
    <property type="match status" value="1"/>
</dbReference>
<evidence type="ECO:0000256" key="3">
    <source>
        <dbReference type="ARBA" id="ARBA00022833"/>
    </source>
</evidence>
<name>A0ABN8M2V7_9CNID</name>
<keyword evidence="2 6" id="KW-0479">Metal-binding</keyword>
<accession>A0ABN8M2V7</accession>
<organism evidence="8 9">
    <name type="scientific">Porites evermanni</name>
    <dbReference type="NCBI Taxonomy" id="104178"/>
    <lineage>
        <taxon>Eukaryota</taxon>
        <taxon>Metazoa</taxon>
        <taxon>Cnidaria</taxon>
        <taxon>Anthozoa</taxon>
        <taxon>Hexacorallia</taxon>
        <taxon>Scleractinia</taxon>
        <taxon>Fungiina</taxon>
        <taxon>Poritidae</taxon>
        <taxon>Porites</taxon>
    </lineage>
</organism>
<dbReference type="InterPro" id="IPR020843">
    <property type="entry name" value="ER"/>
</dbReference>
<feature type="domain" description="Enoyl reductase (ER)" evidence="7">
    <location>
        <begin position="15"/>
        <end position="362"/>
    </location>
</feature>
<proteinExistence type="inferred from homology"/>
<dbReference type="Proteomes" id="UP001159427">
    <property type="component" value="Unassembled WGS sequence"/>
</dbReference>
<evidence type="ECO:0000256" key="6">
    <source>
        <dbReference type="RuleBase" id="RU361277"/>
    </source>
</evidence>
<dbReference type="PANTHER" id="PTHR43880:SF12">
    <property type="entry name" value="ALCOHOL DEHYDROGENASE CLASS-3"/>
    <property type="match status" value="1"/>
</dbReference>
<feature type="non-terminal residue" evidence="8">
    <location>
        <position position="1"/>
    </location>
</feature>
<dbReference type="Pfam" id="PF00107">
    <property type="entry name" value="ADH_zinc_N"/>
    <property type="match status" value="1"/>
</dbReference>
<comment type="caution">
    <text evidence="8">The sequence shown here is derived from an EMBL/GenBank/DDBJ whole genome shotgun (WGS) entry which is preliminary data.</text>
</comment>